<dbReference type="InterPro" id="IPR036895">
    <property type="entry name" value="Uracil-DNA_glycosylase-like_sf"/>
</dbReference>
<accession>A0A511YWY7</accession>
<keyword evidence="5" id="KW-0408">Iron</keyword>
<keyword evidence="4" id="KW-0378">Hydrolase</keyword>
<keyword evidence="2" id="KW-0479">Metal-binding</keyword>
<dbReference type="RefSeq" id="WP_146819345.1">
    <property type="nucleotide sequence ID" value="NZ_BJYK01000003.1"/>
</dbReference>
<evidence type="ECO:0000256" key="7">
    <source>
        <dbReference type="ARBA" id="ARBA00023204"/>
    </source>
</evidence>
<protein>
    <recommendedName>
        <fullName evidence="9">Type-5 uracil-DNA glycosylase</fullName>
    </recommendedName>
</protein>
<evidence type="ECO:0000313" key="12">
    <source>
        <dbReference type="EMBL" id="GEN79689.1"/>
    </source>
</evidence>
<evidence type="ECO:0000256" key="3">
    <source>
        <dbReference type="ARBA" id="ARBA00022763"/>
    </source>
</evidence>
<evidence type="ECO:0000256" key="4">
    <source>
        <dbReference type="ARBA" id="ARBA00022801"/>
    </source>
</evidence>
<evidence type="ECO:0000256" key="10">
    <source>
        <dbReference type="SAM" id="MobiDB-lite"/>
    </source>
</evidence>
<evidence type="ECO:0000256" key="5">
    <source>
        <dbReference type="ARBA" id="ARBA00023004"/>
    </source>
</evidence>
<sequence>MAERPALLPHPRVGGAFASPVPPGSGWPGDPAGPATPVAQAPDDVARLAAAAPDLATLGAASSVCRACPRLVAWREDVAVTKRRAFADQPYWGRPGPGFGDPAARLLVVGLAPAAHGANRTGRLFTGDRSGDWIVAALHRAGLASQATSVDAADGLELHGVRMVAPVRCAPPDNAPTPAERDTCHPWLRRELELMPQVRAVLALGAFGWAAFLAAARGFGWAVPRPAPRFGHAAVATLARPGGDPVRLVGCYHVSQQNTQTGRLTEAMLDDAVATAWRAAVGGEGAAG</sequence>
<comment type="caution">
    <text evidence="12">The sequence shown here is derived from an EMBL/GenBank/DDBJ whole genome shotgun (WGS) entry which is preliminary data.</text>
</comment>
<evidence type="ECO:0000313" key="13">
    <source>
        <dbReference type="Proteomes" id="UP000321484"/>
    </source>
</evidence>
<dbReference type="CDD" id="cd10031">
    <property type="entry name" value="UDG-F5_TTUDGB_like"/>
    <property type="match status" value="1"/>
</dbReference>
<evidence type="ECO:0000256" key="6">
    <source>
        <dbReference type="ARBA" id="ARBA00023014"/>
    </source>
</evidence>
<dbReference type="PANTHER" id="PTHR33693:SF3">
    <property type="entry name" value="TYPE-5 URACIL-DNA GLYCOSYLASE"/>
    <property type="match status" value="1"/>
</dbReference>
<keyword evidence="3" id="KW-0227">DNA damage</keyword>
<name>A0A511YWY7_9CELL</name>
<organism evidence="12 13">
    <name type="scientific">Actinotalea fermentans</name>
    <dbReference type="NCBI Taxonomy" id="43671"/>
    <lineage>
        <taxon>Bacteria</taxon>
        <taxon>Bacillati</taxon>
        <taxon>Actinomycetota</taxon>
        <taxon>Actinomycetes</taxon>
        <taxon>Micrococcales</taxon>
        <taxon>Cellulomonadaceae</taxon>
        <taxon>Actinotalea</taxon>
    </lineage>
</organism>
<evidence type="ECO:0000256" key="2">
    <source>
        <dbReference type="ARBA" id="ARBA00022723"/>
    </source>
</evidence>
<dbReference type="EMBL" id="BJYK01000003">
    <property type="protein sequence ID" value="GEN79689.1"/>
    <property type="molecule type" value="Genomic_DNA"/>
</dbReference>
<dbReference type="PANTHER" id="PTHR33693">
    <property type="entry name" value="TYPE-5 URACIL-DNA GLYCOSYLASE"/>
    <property type="match status" value="1"/>
</dbReference>
<feature type="region of interest" description="Disordered" evidence="10">
    <location>
        <begin position="1"/>
        <end position="38"/>
    </location>
</feature>
<dbReference type="GO" id="GO:0046872">
    <property type="term" value="F:metal ion binding"/>
    <property type="evidence" value="ECO:0007669"/>
    <property type="project" value="UniProtKB-KW"/>
</dbReference>
<reference evidence="12 13" key="1">
    <citation type="submission" date="2019-07" db="EMBL/GenBank/DDBJ databases">
        <title>Whole genome shotgun sequence of Actinotalea fermentans NBRC 105374.</title>
        <authorList>
            <person name="Hosoyama A."/>
            <person name="Uohara A."/>
            <person name="Ohji S."/>
            <person name="Ichikawa N."/>
        </authorList>
    </citation>
    <scope>NUCLEOTIDE SEQUENCE [LARGE SCALE GENOMIC DNA]</scope>
    <source>
        <strain evidence="12 13">NBRC 105374</strain>
    </source>
</reference>
<keyword evidence="6" id="KW-0411">Iron-sulfur</keyword>
<gene>
    <name evidence="12" type="ORF">AFE02nite_14230</name>
</gene>
<evidence type="ECO:0000259" key="11">
    <source>
        <dbReference type="SMART" id="SM00986"/>
    </source>
</evidence>
<dbReference type="AlphaFoldDB" id="A0A511YWY7"/>
<feature type="domain" description="Uracil-DNA glycosylase-like" evidence="11">
    <location>
        <begin position="97"/>
        <end position="273"/>
    </location>
</feature>
<evidence type="ECO:0000256" key="9">
    <source>
        <dbReference type="ARBA" id="ARBA00023887"/>
    </source>
</evidence>
<dbReference type="GO" id="GO:0004844">
    <property type="term" value="F:uracil DNA N-glycosylase activity"/>
    <property type="evidence" value="ECO:0007669"/>
    <property type="project" value="InterPro"/>
</dbReference>
<dbReference type="OrthoDB" id="9787663at2"/>
<dbReference type="InterPro" id="IPR044147">
    <property type="entry name" value="UdgB-like"/>
</dbReference>
<keyword evidence="7" id="KW-0234">DNA repair</keyword>
<proteinExistence type="inferred from homology"/>
<dbReference type="GO" id="GO:0006284">
    <property type="term" value="P:base-excision repair"/>
    <property type="evidence" value="ECO:0007669"/>
    <property type="project" value="InterPro"/>
</dbReference>
<evidence type="ECO:0000256" key="8">
    <source>
        <dbReference type="ARBA" id="ARBA00023779"/>
    </source>
</evidence>
<dbReference type="Pfam" id="PF03167">
    <property type="entry name" value="UDG"/>
    <property type="match status" value="1"/>
</dbReference>
<evidence type="ECO:0000256" key="1">
    <source>
        <dbReference type="ARBA" id="ARBA00022485"/>
    </source>
</evidence>
<dbReference type="InterPro" id="IPR005122">
    <property type="entry name" value="Uracil-DNA_glycosylase-like"/>
</dbReference>
<dbReference type="Gene3D" id="3.40.470.10">
    <property type="entry name" value="Uracil-DNA glycosylase-like domain"/>
    <property type="match status" value="1"/>
</dbReference>
<dbReference type="SUPFAM" id="SSF52141">
    <property type="entry name" value="Uracil-DNA glycosylase-like"/>
    <property type="match status" value="1"/>
</dbReference>
<dbReference type="SMART" id="SM00986">
    <property type="entry name" value="UDG"/>
    <property type="match status" value="1"/>
</dbReference>
<comment type="similarity">
    <text evidence="8">Belongs to the uracil-DNA glycosylase (UDG) superfamily. Type 5 (UDGb) family.</text>
</comment>
<keyword evidence="13" id="KW-1185">Reference proteome</keyword>
<dbReference type="GO" id="GO:0051539">
    <property type="term" value="F:4 iron, 4 sulfur cluster binding"/>
    <property type="evidence" value="ECO:0007669"/>
    <property type="project" value="UniProtKB-KW"/>
</dbReference>
<dbReference type="Proteomes" id="UP000321484">
    <property type="component" value="Unassembled WGS sequence"/>
</dbReference>
<dbReference type="GO" id="GO:0033958">
    <property type="term" value="F:DNA-deoxyinosine glycosylase activity"/>
    <property type="evidence" value="ECO:0007669"/>
    <property type="project" value="InterPro"/>
</dbReference>
<dbReference type="SMART" id="SM00987">
    <property type="entry name" value="UreE_C"/>
    <property type="match status" value="1"/>
</dbReference>
<dbReference type="InterPro" id="IPR051536">
    <property type="entry name" value="UDG_Type-4/5"/>
</dbReference>
<keyword evidence="1" id="KW-0004">4Fe-4S</keyword>